<reference evidence="2 3" key="1">
    <citation type="submission" date="2018-07" db="EMBL/GenBank/DDBJ databases">
        <title>Genomic Encyclopedia of Type Strains, Phase IV (KMG-IV): sequencing the most valuable type-strain genomes for metagenomic binning, comparative biology and taxonomic classification.</title>
        <authorList>
            <person name="Goeker M."/>
        </authorList>
    </citation>
    <scope>NUCLEOTIDE SEQUENCE [LARGE SCALE GENOMIC DNA]</scope>
    <source>
        <strain evidence="2 3">DSM 21352</strain>
    </source>
</reference>
<dbReference type="AlphaFoldDB" id="A0A370F2M7"/>
<keyword evidence="3" id="KW-1185">Reference proteome</keyword>
<proteinExistence type="predicted"/>
<organism evidence="2 3">
    <name type="scientific">Pseudacidovorax intermedius</name>
    <dbReference type="NCBI Taxonomy" id="433924"/>
    <lineage>
        <taxon>Bacteria</taxon>
        <taxon>Pseudomonadati</taxon>
        <taxon>Pseudomonadota</taxon>
        <taxon>Betaproteobacteria</taxon>
        <taxon>Burkholderiales</taxon>
        <taxon>Comamonadaceae</taxon>
        <taxon>Pseudacidovorax</taxon>
    </lineage>
</organism>
<dbReference type="EMBL" id="QQAV01000025">
    <property type="protein sequence ID" value="RDI16343.1"/>
    <property type="molecule type" value="Genomic_DNA"/>
</dbReference>
<feature type="compositionally biased region" description="Polar residues" evidence="1">
    <location>
        <begin position="32"/>
        <end position="43"/>
    </location>
</feature>
<evidence type="ECO:0000256" key="1">
    <source>
        <dbReference type="SAM" id="MobiDB-lite"/>
    </source>
</evidence>
<gene>
    <name evidence="2" type="ORF">DFR41_1251</name>
</gene>
<accession>A0A370F2M7</accession>
<feature type="region of interest" description="Disordered" evidence="1">
    <location>
        <begin position="30"/>
        <end position="53"/>
    </location>
</feature>
<evidence type="ECO:0000313" key="3">
    <source>
        <dbReference type="Proteomes" id="UP000255265"/>
    </source>
</evidence>
<evidence type="ECO:0000313" key="2">
    <source>
        <dbReference type="EMBL" id="RDI16343.1"/>
    </source>
</evidence>
<comment type="caution">
    <text evidence="2">The sequence shown here is derived from an EMBL/GenBank/DDBJ whole genome shotgun (WGS) entry which is preliminary data.</text>
</comment>
<protein>
    <submittedName>
        <fullName evidence="2">Uncharacterized protein</fullName>
    </submittedName>
</protein>
<dbReference type="Proteomes" id="UP000255265">
    <property type="component" value="Unassembled WGS sequence"/>
</dbReference>
<sequence>MLGQIIEIHHSSLPFAEPIRLMHRSARHIAVPQSTETRISTSPDAPPGSEPVKLQLTAPVPPVACTVAQPTGAAGAAFAGVTFVHVPSCTGVVPACALTKLVY</sequence>
<name>A0A370F2M7_9BURK</name>
<feature type="non-terminal residue" evidence="2">
    <location>
        <position position="103"/>
    </location>
</feature>